<evidence type="ECO:0000259" key="1">
    <source>
        <dbReference type="PROSITE" id="PS50965"/>
    </source>
</evidence>
<accession>A0A1I1XCE6</accession>
<evidence type="ECO:0000313" key="2">
    <source>
        <dbReference type="EMBL" id="SFE04328.1"/>
    </source>
</evidence>
<keyword evidence="3" id="KW-1185">Reference proteome</keyword>
<dbReference type="InterPro" id="IPR011528">
    <property type="entry name" value="NERD"/>
</dbReference>
<protein>
    <submittedName>
        <fullName evidence="2">Nuclease-related domain-containing protein</fullName>
    </submittedName>
</protein>
<proteinExistence type="predicted"/>
<sequence length="324" mass="37533">MQPSLVVKPRDIPVELFKMEALNRRLRAEHYKKDQVEQKARNLRAGVKGEESLEFTLSFLRDDSLQILHNLRIRDQNEFFQIDNLIPSTKFILINEVKNIAGTVIYDEFGQAIRVSKNGNEENLGNHIEQVNLQHIRLLEWMRNNNYTGIPIEKLIVHSNPATIIKNPANNRAVTDTIIHKEQLLTKIDAFVHKHNAQVLSIKQLNHLSSLLIKAHTPKEVNVLEKFEIHQNDIMCGVFCPGCGALPMMRLKGCWICLQCQLVSKNAHLPALKDYFLLFGNKINNREARRFLNVESQHVVKRILHKEGFEFTGNTTKRFYFLPF</sequence>
<reference evidence="3" key="1">
    <citation type="submission" date="2016-10" db="EMBL/GenBank/DDBJ databases">
        <authorList>
            <person name="Varghese N."/>
            <person name="Submissions S."/>
        </authorList>
    </citation>
    <scope>NUCLEOTIDE SEQUENCE [LARGE SCALE GENOMIC DNA]</scope>
    <source>
        <strain evidence="3">DSM 22530</strain>
    </source>
</reference>
<dbReference type="OrthoDB" id="569879at2"/>
<organism evidence="2 3">
    <name type="scientific">Lentibacillus persicus</name>
    <dbReference type="NCBI Taxonomy" id="640948"/>
    <lineage>
        <taxon>Bacteria</taxon>
        <taxon>Bacillati</taxon>
        <taxon>Bacillota</taxon>
        <taxon>Bacilli</taxon>
        <taxon>Bacillales</taxon>
        <taxon>Bacillaceae</taxon>
        <taxon>Lentibacillus</taxon>
    </lineage>
</organism>
<dbReference type="PROSITE" id="PS50965">
    <property type="entry name" value="NERD"/>
    <property type="match status" value="1"/>
</dbReference>
<dbReference type="Pfam" id="PF08378">
    <property type="entry name" value="NERD"/>
    <property type="match status" value="1"/>
</dbReference>
<feature type="domain" description="NERD" evidence="1">
    <location>
        <begin position="45"/>
        <end position="165"/>
    </location>
</feature>
<dbReference type="Proteomes" id="UP000199474">
    <property type="component" value="Unassembled WGS sequence"/>
</dbReference>
<gene>
    <name evidence="2" type="ORF">SAMN05216238_107176</name>
</gene>
<name>A0A1I1XCE6_9BACI</name>
<dbReference type="EMBL" id="FOMR01000007">
    <property type="protein sequence ID" value="SFE04328.1"/>
    <property type="molecule type" value="Genomic_DNA"/>
</dbReference>
<evidence type="ECO:0000313" key="3">
    <source>
        <dbReference type="Proteomes" id="UP000199474"/>
    </source>
</evidence>
<dbReference type="STRING" id="640948.SAMN05216238_107176"/>
<dbReference type="AlphaFoldDB" id="A0A1I1XCE6"/>